<dbReference type="EMBL" id="CP009920">
    <property type="protein sequence ID" value="AJI20369.1"/>
    <property type="molecule type" value="Genomic_DNA"/>
</dbReference>
<dbReference type="GeneID" id="93640949"/>
<dbReference type="Pfam" id="PF05975">
    <property type="entry name" value="EcsB"/>
    <property type="match status" value="1"/>
</dbReference>
<dbReference type="InterPro" id="IPR010288">
    <property type="entry name" value="EcsB_ABC"/>
</dbReference>
<dbReference type="GO" id="GO:0016020">
    <property type="term" value="C:membrane"/>
    <property type="evidence" value="ECO:0007669"/>
    <property type="project" value="InterPro"/>
</dbReference>
<name>A0A0B6AKP1_PRIM2</name>
<dbReference type="HOGENOM" id="CLU_054332_0_0_9"/>
<evidence type="ECO:0000313" key="1">
    <source>
        <dbReference type="EMBL" id="AJI20369.1"/>
    </source>
</evidence>
<accession>A0A0B6AKP1</accession>
<dbReference type="AlphaFoldDB" id="A0A0B6AKP1"/>
<sequence length="401" mass="47142">MSKIDALWKQRFQQYLVDVRRYTKYILNDHIKLVLIFAIGGLAYYYQQWLSTLTPAFPSAVVIAILMGLILTMGQIQTFLKRPDLVFLLPLETKLQPYFKKSFWFTFTIQLYILLFTTGAAAPLHVKVMHDSYSNVFVFFLLLLILKVVNLGMSWWAVWFEEKWAKWTDYIVRFFLNAVFTYFLFSHAYVLFTGVVAVIMIALAIYYRSLTKRKPIKWEKLIDLEEKRMGYFYRLANLFTDVPQVKERIKRRRYLDWLVARIPFHQSATYHYLYTRTFLRSGDYLSLLVRLTVIGGFLIVAAPFQYGNIVVVLFVIYMTGFQLLPLWKQHKQILWLSLYPVEAKERKKAFLDVWKKALYVQILVLAIAVAFSNIVAALLSVAAGAVFIHLFVHAYVNKKLT</sequence>
<dbReference type="PIRSF" id="PIRSF037259">
    <property type="entry name" value="EcsB_ABC"/>
    <property type="match status" value="1"/>
</dbReference>
<evidence type="ECO:0000313" key="2">
    <source>
        <dbReference type="Proteomes" id="UP000031829"/>
    </source>
</evidence>
<dbReference type="RefSeq" id="WP_034654479.1">
    <property type="nucleotide sequence ID" value="NZ_BCVB01000014.1"/>
</dbReference>
<reference evidence="1 2" key="1">
    <citation type="journal article" date="2015" name="Genome Announc.">
        <title>Complete genome sequences for 35 biothreat assay-relevant bacillus species.</title>
        <authorList>
            <person name="Johnson S.L."/>
            <person name="Daligault H.E."/>
            <person name="Davenport K.W."/>
            <person name="Jaissle J."/>
            <person name="Frey K.G."/>
            <person name="Ladner J.T."/>
            <person name="Broomall S.M."/>
            <person name="Bishop-Lilly K.A."/>
            <person name="Bruce D.C."/>
            <person name="Gibbons H.S."/>
            <person name="Coyne S.R."/>
            <person name="Lo C.C."/>
            <person name="Meincke L."/>
            <person name="Munk A.C."/>
            <person name="Koroleva G.I."/>
            <person name="Rosenzweig C.N."/>
            <person name="Palacios G.F."/>
            <person name="Redden C.L."/>
            <person name="Minogue T.D."/>
            <person name="Chain P.S."/>
        </authorList>
    </citation>
    <scope>NUCLEOTIDE SEQUENCE [LARGE SCALE GENOMIC DNA]</scope>
    <source>
        <strain evidence="2">ATCC 14581 / DSM 32 / JCM 2506 / NBRC 15308 / NCIMB 9376 / NCTC 10342 / NRRL B-14308 / VKM B-512</strain>
    </source>
</reference>
<proteinExistence type="predicted"/>
<dbReference type="Proteomes" id="UP000031829">
    <property type="component" value="Chromosome"/>
</dbReference>
<gene>
    <name evidence="1" type="ORF">BG04_2883</name>
</gene>
<dbReference type="KEGG" id="bmeg:BG04_2883"/>
<organism evidence="1 2">
    <name type="scientific">Priestia megaterium (strain ATCC 14581 / DSM 32 / CCUG 1817 / JCM 2506 / NBRC 15308 / NCIMB 9376 / NCTC 10342 / NRRL B-14308 / VKM B-512 / Ford 19)</name>
    <name type="common">Bacillus megaterium</name>
    <dbReference type="NCBI Taxonomy" id="1348623"/>
    <lineage>
        <taxon>Bacteria</taxon>
        <taxon>Bacillati</taxon>
        <taxon>Bacillota</taxon>
        <taxon>Bacilli</taxon>
        <taxon>Bacillales</taxon>
        <taxon>Bacillaceae</taxon>
        <taxon>Priestia</taxon>
    </lineage>
</organism>
<protein>
    <submittedName>
        <fullName evidence="1">Bacterial ABC transporter EcsB family protein</fullName>
    </submittedName>
</protein>